<organism evidence="1 2">
    <name type="scientific">Actinomycetospora rhizophila</name>
    <dbReference type="NCBI Taxonomy" id="1416876"/>
    <lineage>
        <taxon>Bacteria</taxon>
        <taxon>Bacillati</taxon>
        <taxon>Actinomycetota</taxon>
        <taxon>Actinomycetes</taxon>
        <taxon>Pseudonocardiales</taxon>
        <taxon>Pseudonocardiaceae</taxon>
        <taxon>Actinomycetospora</taxon>
    </lineage>
</organism>
<evidence type="ECO:0000313" key="2">
    <source>
        <dbReference type="Proteomes" id="UP001596175"/>
    </source>
</evidence>
<keyword evidence="2" id="KW-1185">Reference proteome</keyword>
<reference evidence="2" key="1">
    <citation type="journal article" date="2019" name="Int. J. Syst. Evol. Microbiol.">
        <title>The Global Catalogue of Microorganisms (GCM) 10K type strain sequencing project: providing services to taxonomists for standard genome sequencing and annotation.</title>
        <authorList>
            <consortium name="The Broad Institute Genomics Platform"/>
            <consortium name="The Broad Institute Genome Sequencing Center for Infectious Disease"/>
            <person name="Wu L."/>
            <person name="Ma J."/>
        </authorList>
    </citation>
    <scope>NUCLEOTIDE SEQUENCE [LARGE SCALE GENOMIC DNA]</scope>
    <source>
        <strain evidence="2">XZYJ18</strain>
    </source>
</reference>
<dbReference type="EMBL" id="JBHSKG010000021">
    <property type="protein sequence ID" value="MFC5142201.1"/>
    <property type="molecule type" value="Genomic_DNA"/>
</dbReference>
<dbReference type="RefSeq" id="WP_378024325.1">
    <property type="nucleotide sequence ID" value="NZ_JBHSKG010000021.1"/>
</dbReference>
<protein>
    <submittedName>
        <fullName evidence="1">Uncharacterized protein</fullName>
    </submittedName>
</protein>
<accession>A0ABV9ZNI5</accession>
<comment type="caution">
    <text evidence="1">The sequence shown here is derived from an EMBL/GenBank/DDBJ whole genome shotgun (WGS) entry which is preliminary data.</text>
</comment>
<name>A0ABV9ZNI5_9PSEU</name>
<dbReference type="Proteomes" id="UP001596175">
    <property type="component" value="Unassembled WGS sequence"/>
</dbReference>
<evidence type="ECO:0000313" key="1">
    <source>
        <dbReference type="EMBL" id="MFC5142201.1"/>
    </source>
</evidence>
<gene>
    <name evidence="1" type="ORF">ACFPK1_28505</name>
</gene>
<proteinExistence type="predicted"/>
<sequence length="283" mass="29584">MAGIGILVVCVAAVGLGLALAAACSLPSRRSAARDDAAWEGWAAEHGWHHVGAHASLSGSSWFRPPSPAQRRGVVVRDLTTAVGDHVVRAVEHRRWVTVGDGEGEKVVVEDTALVEVDEAVRDAPAVILRPRGWPVTRWEEQIGKLPEVDAGPLGATFTAGSRDAGYARALLAPSLARLAGPPKPPGSVVVDGRHVTMTWDGPLTTTTLAPAVAVLVALVDALPADLPAPVRRRRDLERRSGIERFVADSAAQAPAPEPGWFAGAGRDLAAGDPFIGSRRPGA</sequence>